<name>A0A964XMX7_9ACTN</name>
<gene>
    <name evidence="2" type="ORF">GUY60_16715</name>
</gene>
<protein>
    <submittedName>
        <fullName evidence="2">Uncharacterized protein</fullName>
    </submittedName>
</protein>
<comment type="caution">
    <text evidence="2">The sequence shown here is derived from an EMBL/GenBank/DDBJ whole genome shotgun (WGS) entry which is preliminary data.</text>
</comment>
<dbReference type="EMBL" id="JAAAHS010000115">
    <property type="protein sequence ID" value="NBE53033.1"/>
    <property type="molecule type" value="Genomic_DNA"/>
</dbReference>
<keyword evidence="1" id="KW-0472">Membrane</keyword>
<proteinExistence type="predicted"/>
<feature type="transmembrane region" description="Helical" evidence="1">
    <location>
        <begin position="40"/>
        <end position="60"/>
    </location>
</feature>
<organism evidence="2 3">
    <name type="scientific">Streptomyces boluensis</name>
    <dbReference type="NCBI Taxonomy" id="1775135"/>
    <lineage>
        <taxon>Bacteria</taxon>
        <taxon>Bacillati</taxon>
        <taxon>Actinomycetota</taxon>
        <taxon>Actinomycetes</taxon>
        <taxon>Kitasatosporales</taxon>
        <taxon>Streptomycetaceae</taxon>
        <taxon>Streptomyces</taxon>
    </lineage>
</organism>
<accession>A0A964XMX7</accession>
<keyword evidence="1" id="KW-1133">Transmembrane helix</keyword>
<feature type="non-terminal residue" evidence="2">
    <location>
        <position position="75"/>
    </location>
</feature>
<reference evidence="2" key="1">
    <citation type="submission" date="2020-01" db="EMBL/GenBank/DDBJ databases">
        <title>Whole-genome analyses of novel actinobacteria.</title>
        <authorList>
            <person name="Sahin N."/>
        </authorList>
    </citation>
    <scope>NUCLEOTIDE SEQUENCE</scope>
    <source>
        <strain evidence="2">YC537</strain>
    </source>
</reference>
<keyword evidence="3" id="KW-1185">Reference proteome</keyword>
<evidence type="ECO:0000313" key="3">
    <source>
        <dbReference type="Proteomes" id="UP000598297"/>
    </source>
</evidence>
<evidence type="ECO:0000256" key="1">
    <source>
        <dbReference type="SAM" id="Phobius"/>
    </source>
</evidence>
<sequence length="75" mass="8013">MTVQVDGVGRRLRAAYEPREPDGPVFVDESGGRSRRLRRIGWLVGVACAVYAGVLGVTLLSGTSDAPWMPGLGKE</sequence>
<dbReference type="Proteomes" id="UP000598297">
    <property type="component" value="Unassembled WGS sequence"/>
</dbReference>
<keyword evidence="1" id="KW-0812">Transmembrane</keyword>
<evidence type="ECO:0000313" key="2">
    <source>
        <dbReference type="EMBL" id="NBE53033.1"/>
    </source>
</evidence>
<dbReference type="AlphaFoldDB" id="A0A964XMX7"/>